<dbReference type="PROSITE" id="PS00463">
    <property type="entry name" value="ZN2_CY6_FUNGAL_1"/>
    <property type="match status" value="1"/>
</dbReference>
<feature type="region of interest" description="Disordered" evidence="8">
    <location>
        <begin position="66"/>
        <end position="89"/>
    </location>
</feature>
<organism evidence="10 11">
    <name type="scientific">Polyplosphaeria fusca</name>
    <dbReference type="NCBI Taxonomy" id="682080"/>
    <lineage>
        <taxon>Eukaryota</taxon>
        <taxon>Fungi</taxon>
        <taxon>Dikarya</taxon>
        <taxon>Ascomycota</taxon>
        <taxon>Pezizomycotina</taxon>
        <taxon>Dothideomycetes</taxon>
        <taxon>Pleosporomycetidae</taxon>
        <taxon>Pleosporales</taxon>
        <taxon>Tetraplosphaeriaceae</taxon>
        <taxon>Polyplosphaeria</taxon>
    </lineage>
</organism>
<dbReference type="GO" id="GO:0003677">
    <property type="term" value="F:DNA binding"/>
    <property type="evidence" value="ECO:0007669"/>
    <property type="project" value="UniProtKB-KW"/>
</dbReference>
<keyword evidence="5" id="KW-0238">DNA-binding</keyword>
<dbReference type="PANTHER" id="PTHR31313:SF81">
    <property type="entry name" value="TY1 ENHANCER ACTIVATOR"/>
    <property type="match status" value="1"/>
</dbReference>
<dbReference type="SUPFAM" id="SSF57701">
    <property type="entry name" value="Zn2/Cys6 DNA-binding domain"/>
    <property type="match status" value="1"/>
</dbReference>
<dbReference type="GO" id="GO:0005634">
    <property type="term" value="C:nucleus"/>
    <property type="evidence" value="ECO:0007669"/>
    <property type="project" value="UniProtKB-SubCell"/>
</dbReference>
<gene>
    <name evidence="10" type="ORF">EJ04DRAFT_160036</name>
</gene>
<dbReference type="SMART" id="SM00906">
    <property type="entry name" value="Fungal_trans"/>
    <property type="match status" value="1"/>
</dbReference>
<dbReference type="SMART" id="SM00066">
    <property type="entry name" value="GAL4"/>
    <property type="match status" value="1"/>
</dbReference>
<feature type="compositionally biased region" description="Basic and acidic residues" evidence="8">
    <location>
        <begin position="1"/>
        <end position="13"/>
    </location>
</feature>
<keyword evidence="2" id="KW-0479">Metal-binding</keyword>
<dbReference type="Pfam" id="PF00172">
    <property type="entry name" value="Zn_clus"/>
    <property type="match status" value="1"/>
</dbReference>
<dbReference type="InterPro" id="IPR001138">
    <property type="entry name" value="Zn2Cys6_DnaBD"/>
</dbReference>
<evidence type="ECO:0000259" key="9">
    <source>
        <dbReference type="PROSITE" id="PS50048"/>
    </source>
</evidence>
<dbReference type="PANTHER" id="PTHR31313">
    <property type="entry name" value="TY1 ENHANCER ACTIVATOR"/>
    <property type="match status" value="1"/>
</dbReference>
<dbReference type="Pfam" id="PF04082">
    <property type="entry name" value="Fungal_trans"/>
    <property type="match status" value="1"/>
</dbReference>
<evidence type="ECO:0000256" key="5">
    <source>
        <dbReference type="ARBA" id="ARBA00023125"/>
    </source>
</evidence>
<dbReference type="CDD" id="cd00067">
    <property type="entry name" value="GAL4"/>
    <property type="match status" value="1"/>
</dbReference>
<dbReference type="AlphaFoldDB" id="A0A9P4QZH8"/>
<dbReference type="Gene3D" id="4.10.240.10">
    <property type="entry name" value="Zn(2)-C6 fungal-type DNA-binding domain"/>
    <property type="match status" value="1"/>
</dbReference>
<dbReference type="PROSITE" id="PS50048">
    <property type="entry name" value="ZN2_CY6_FUNGAL_2"/>
    <property type="match status" value="1"/>
</dbReference>
<evidence type="ECO:0000256" key="4">
    <source>
        <dbReference type="ARBA" id="ARBA00023015"/>
    </source>
</evidence>
<reference evidence="10" key="1">
    <citation type="journal article" date="2020" name="Stud. Mycol.">
        <title>101 Dothideomycetes genomes: a test case for predicting lifestyles and emergence of pathogens.</title>
        <authorList>
            <person name="Haridas S."/>
            <person name="Albert R."/>
            <person name="Binder M."/>
            <person name="Bloem J."/>
            <person name="Labutti K."/>
            <person name="Salamov A."/>
            <person name="Andreopoulos B."/>
            <person name="Baker S."/>
            <person name="Barry K."/>
            <person name="Bills G."/>
            <person name="Bluhm B."/>
            <person name="Cannon C."/>
            <person name="Castanera R."/>
            <person name="Culley D."/>
            <person name="Daum C."/>
            <person name="Ezra D."/>
            <person name="Gonzalez J."/>
            <person name="Henrissat B."/>
            <person name="Kuo A."/>
            <person name="Liang C."/>
            <person name="Lipzen A."/>
            <person name="Lutzoni F."/>
            <person name="Magnuson J."/>
            <person name="Mondo S."/>
            <person name="Nolan M."/>
            <person name="Ohm R."/>
            <person name="Pangilinan J."/>
            <person name="Park H.-J."/>
            <person name="Ramirez L."/>
            <person name="Alfaro M."/>
            <person name="Sun H."/>
            <person name="Tritt A."/>
            <person name="Yoshinaga Y."/>
            <person name="Zwiers L.-H."/>
            <person name="Turgeon B."/>
            <person name="Goodwin S."/>
            <person name="Spatafora J."/>
            <person name="Crous P."/>
            <person name="Grigoriev I."/>
        </authorList>
    </citation>
    <scope>NUCLEOTIDE SEQUENCE</scope>
    <source>
        <strain evidence="10">CBS 125425</strain>
    </source>
</reference>
<keyword evidence="7" id="KW-0539">Nucleus</keyword>
<accession>A0A9P4QZH8</accession>
<dbReference type="GO" id="GO:0000981">
    <property type="term" value="F:DNA-binding transcription factor activity, RNA polymerase II-specific"/>
    <property type="evidence" value="ECO:0007669"/>
    <property type="project" value="InterPro"/>
</dbReference>
<evidence type="ECO:0000256" key="6">
    <source>
        <dbReference type="ARBA" id="ARBA00023163"/>
    </source>
</evidence>
<feature type="region of interest" description="Disordered" evidence="8">
    <location>
        <begin position="773"/>
        <end position="797"/>
    </location>
</feature>
<comment type="subcellular location">
    <subcellularLocation>
        <location evidence="1">Nucleus</location>
    </subcellularLocation>
</comment>
<proteinExistence type="predicted"/>
<dbReference type="EMBL" id="ML996125">
    <property type="protein sequence ID" value="KAF2736472.1"/>
    <property type="molecule type" value="Genomic_DNA"/>
</dbReference>
<evidence type="ECO:0000256" key="1">
    <source>
        <dbReference type="ARBA" id="ARBA00004123"/>
    </source>
</evidence>
<evidence type="ECO:0000313" key="10">
    <source>
        <dbReference type="EMBL" id="KAF2736472.1"/>
    </source>
</evidence>
<dbReference type="GO" id="GO:0006351">
    <property type="term" value="P:DNA-templated transcription"/>
    <property type="evidence" value="ECO:0007669"/>
    <property type="project" value="InterPro"/>
</dbReference>
<keyword evidence="4" id="KW-0805">Transcription regulation</keyword>
<evidence type="ECO:0000313" key="11">
    <source>
        <dbReference type="Proteomes" id="UP000799444"/>
    </source>
</evidence>
<dbReference type="InterPro" id="IPR051615">
    <property type="entry name" value="Transcr_Regulatory_Elem"/>
</dbReference>
<evidence type="ECO:0000256" key="8">
    <source>
        <dbReference type="SAM" id="MobiDB-lite"/>
    </source>
</evidence>
<keyword evidence="6" id="KW-0804">Transcription</keyword>
<sequence length="797" mass="89732">MPRGSQVKDEDARSSASAHNEPKASKRRCVQSACVPCRKRKSKCDGGTPVCATCVAVYKTECHYDESSENRRTKASTAQKRDIGSVSESGSGNADFLVTSIRNLPESEVYELIRSIRQDAHLDVDALAEQWRKTMTLPPTNAAGQQSLETDLSVLLGKPTITQTGETRHYGHTSGMGLVAEDEDYTRTRIRHPAAGHSGTWTTVTSDMQFVERLLDLYFRWSHPFYVMFSRECFYKDFRSGREKYCSSLLVNALLAYACHFTDEPLARTDPDNFRTAGDHFFAEARRLLYDDESPSLTTTQALGVMALREPSADRDSSGFMYVGRCMRMAIELGLHMANSAAPPSHLTPSEMEVRKVTFWGCFTVDTVWSICIGRISQLPRAAITLDKPILDEPTTGGKYENPYSRLAPGQVTSRMFLQEFSTLSELVNDNNFVFYAPKERFTSRRLLEIHEKYKEWFRNLPEPLSIETGTERPPQPHIICLHMLYQTVVLHLFRPLLKVELMHSDLRPRDECIQAANNIAEMLRLYRTHYDMRACQLVLTHILLASCIVHLLYSKDNQTSKTNLVEGLRALEALHVCHYFGARSFKIVHALAKNWNLPFPEALKNSNLVRDSSGPLASPPTETFHAPHQPASQELATNGFSALPPRDQMRRESLSMFANDHRDLPLQTHEQDTVAGLHVPTSGPNMAYASSSTSVAPTSAPEPADQLFWSPMPGMAPILPRHYQPSPMDLNNMLGNAGEWDRFGRDGFKISEAWTQEPIGFNAMSHDNGQFEQHHEMAQPSQGYDWWNGNAPQSGH</sequence>
<dbReference type="Proteomes" id="UP000799444">
    <property type="component" value="Unassembled WGS sequence"/>
</dbReference>
<keyword evidence="3" id="KW-0862">Zinc</keyword>
<dbReference type="InterPro" id="IPR007219">
    <property type="entry name" value="XnlR_reg_dom"/>
</dbReference>
<dbReference type="OrthoDB" id="2162761at2759"/>
<keyword evidence="11" id="KW-1185">Reference proteome</keyword>
<evidence type="ECO:0000256" key="3">
    <source>
        <dbReference type="ARBA" id="ARBA00022833"/>
    </source>
</evidence>
<dbReference type="CDD" id="cd12148">
    <property type="entry name" value="fungal_TF_MHR"/>
    <property type="match status" value="1"/>
</dbReference>
<name>A0A9P4QZH8_9PLEO</name>
<comment type="caution">
    <text evidence="10">The sequence shown here is derived from an EMBL/GenBank/DDBJ whole genome shotgun (WGS) entry which is preliminary data.</text>
</comment>
<dbReference type="GO" id="GO:0008270">
    <property type="term" value="F:zinc ion binding"/>
    <property type="evidence" value="ECO:0007669"/>
    <property type="project" value="InterPro"/>
</dbReference>
<feature type="region of interest" description="Disordered" evidence="8">
    <location>
        <begin position="613"/>
        <end position="632"/>
    </location>
</feature>
<evidence type="ECO:0000256" key="2">
    <source>
        <dbReference type="ARBA" id="ARBA00022723"/>
    </source>
</evidence>
<dbReference type="InterPro" id="IPR036864">
    <property type="entry name" value="Zn2-C6_fun-type_DNA-bd_sf"/>
</dbReference>
<feature type="region of interest" description="Disordered" evidence="8">
    <location>
        <begin position="1"/>
        <end position="26"/>
    </location>
</feature>
<protein>
    <recommendedName>
        <fullName evidence="9">Zn(2)-C6 fungal-type domain-containing protein</fullName>
    </recommendedName>
</protein>
<evidence type="ECO:0000256" key="7">
    <source>
        <dbReference type="ARBA" id="ARBA00023242"/>
    </source>
</evidence>
<feature type="domain" description="Zn(2)-C6 fungal-type" evidence="9">
    <location>
        <begin position="33"/>
        <end position="64"/>
    </location>
</feature>